<dbReference type="InterPro" id="IPR051553">
    <property type="entry name" value="Ran_GTPase-activating"/>
</dbReference>
<evidence type="ECO:0000256" key="2">
    <source>
        <dbReference type="SAM" id="Phobius"/>
    </source>
</evidence>
<evidence type="ECO:0000256" key="1">
    <source>
        <dbReference type="SAM" id="MobiDB-lite"/>
    </source>
</evidence>
<dbReference type="HOGENOM" id="CLU_395207_0_0_9"/>
<feature type="transmembrane region" description="Helical" evidence="2">
    <location>
        <begin position="59"/>
        <end position="80"/>
    </location>
</feature>
<dbReference type="STRING" id="553973.CLOHYLEM_07588"/>
<dbReference type="EMBL" id="ABYI02000042">
    <property type="protein sequence ID" value="EEG72186.1"/>
    <property type="molecule type" value="Genomic_DNA"/>
</dbReference>
<dbReference type="PROSITE" id="PS50012">
    <property type="entry name" value="RCC1_3"/>
    <property type="match status" value="1"/>
</dbReference>
<name>C0C651_9FIRM</name>
<comment type="caution">
    <text evidence="3">The sequence shown here is derived from an EMBL/GenBank/DDBJ whole genome shotgun (WGS) entry which is preliminary data.</text>
</comment>
<evidence type="ECO:0000313" key="4">
    <source>
        <dbReference type="Proteomes" id="UP000004893"/>
    </source>
</evidence>
<feature type="region of interest" description="Disordered" evidence="1">
    <location>
        <begin position="390"/>
        <end position="417"/>
    </location>
</feature>
<feature type="transmembrane region" description="Helical" evidence="2">
    <location>
        <begin position="216"/>
        <end position="232"/>
    </location>
</feature>
<dbReference type="Pfam" id="PF13540">
    <property type="entry name" value="RCC1_2"/>
    <property type="match status" value="1"/>
</dbReference>
<feature type="transmembrane region" description="Helical" evidence="2">
    <location>
        <begin position="30"/>
        <end position="53"/>
    </location>
</feature>
<keyword evidence="4" id="KW-1185">Reference proteome</keyword>
<reference evidence="3" key="1">
    <citation type="submission" date="2009-02" db="EMBL/GenBank/DDBJ databases">
        <authorList>
            <person name="Fulton L."/>
            <person name="Clifton S."/>
            <person name="Fulton B."/>
            <person name="Xu J."/>
            <person name="Minx P."/>
            <person name="Pepin K.H."/>
            <person name="Johnson M."/>
            <person name="Bhonagiri V."/>
            <person name="Nash W.E."/>
            <person name="Mardis E.R."/>
            <person name="Wilson R.K."/>
        </authorList>
    </citation>
    <scope>NUCLEOTIDE SEQUENCE [LARGE SCALE GENOMIC DNA]</scope>
    <source>
        <strain evidence="3">DSM 15053</strain>
    </source>
</reference>
<dbReference type="PANTHER" id="PTHR45982:SF1">
    <property type="entry name" value="REGULATOR OF CHROMOSOME CONDENSATION"/>
    <property type="match status" value="1"/>
</dbReference>
<dbReference type="SUPFAM" id="SSF50985">
    <property type="entry name" value="RCC1/BLIP-II"/>
    <property type="match status" value="1"/>
</dbReference>
<dbReference type="PANTHER" id="PTHR45982">
    <property type="entry name" value="REGULATOR OF CHROMOSOME CONDENSATION"/>
    <property type="match status" value="1"/>
</dbReference>
<organism evidence="3 4">
    <name type="scientific">[Clostridium] hylemonae DSM 15053</name>
    <dbReference type="NCBI Taxonomy" id="553973"/>
    <lineage>
        <taxon>Bacteria</taxon>
        <taxon>Bacillati</taxon>
        <taxon>Bacillota</taxon>
        <taxon>Clostridia</taxon>
        <taxon>Lachnospirales</taxon>
        <taxon>Lachnospiraceae</taxon>
    </lineage>
</organism>
<keyword evidence="2" id="KW-0812">Transmembrane</keyword>
<dbReference type="AlphaFoldDB" id="C0C651"/>
<gene>
    <name evidence="3" type="ORF">CLOHYLEM_07588</name>
</gene>
<accession>C0C651</accession>
<evidence type="ECO:0008006" key="5">
    <source>
        <dbReference type="Google" id="ProtNLM"/>
    </source>
</evidence>
<keyword evidence="2" id="KW-0472">Membrane</keyword>
<feature type="transmembrane region" description="Helical" evidence="2">
    <location>
        <begin position="238"/>
        <end position="265"/>
    </location>
</feature>
<keyword evidence="2" id="KW-1133">Transmembrane helix</keyword>
<proteinExistence type="predicted"/>
<dbReference type="Gene3D" id="2.130.10.30">
    <property type="entry name" value="Regulator of chromosome condensation 1/beta-lactamase-inhibitor protein II"/>
    <property type="match status" value="1"/>
</dbReference>
<evidence type="ECO:0000313" key="3">
    <source>
        <dbReference type="EMBL" id="EEG72186.1"/>
    </source>
</evidence>
<protein>
    <recommendedName>
        <fullName evidence="5">Regulator of chromosome condensation (RCC1)</fullName>
    </recommendedName>
</protein>
<dbReference type="OrthoDB" id="27389at2"/>
<feature type="transmembrane region" description="Helical" evidence="2">
    <location>
        <begin position="365"/>
        <end position="384"/>
    </location>
</feature>
<feature type="compositionally biased region" description="Basic and acidic residues" evidence="1">
    <location>
        <begin position="399"/>
        <end position="411"/>
    </location>
</feature>
<dbReference type="InterPro" id="IPR000408">
    <property type="entry name" value="Reg_chr_condens"/>
</dbReference>
<dbReference type="Proteomes" id="UP000004893">
    <property type="component" value="Unassembled WGS sequence"/>
</dbReference>
<dbReference type="InterPro" id="IPR009091">
    <property type="entry name" value="RCC1/BLIP-II"/>
</dbReference>
<dbReference type="eggNOG" id="COG5184">
    <property type="taxonomic scope" value="Bacteria"/>
</dbReference>
<sequence>MEKMDEFTYDTVPDNYREKYEKCQKNRIDAFVIVAGYGVLLIAVMLQAVGVLAGWRPVLAMMALAAVAEAVVLGIVRLCYHCSGKKLAALIRSREQSSLVGTFYPDYLFVAYGDGRKESISYSDITAVRETEAYFDICSGAAGLRLDKKYLGRDGILCLRNKMKKHCPHKYTCGLLPEDEPLCIEIGWGEGDREQAVECASMYMLYRLRYYYSEKRAGFASVLAAAVFFMNISNPMLTVTVCMCLIVGVSMLIMLVRWLVFWLTLKATKKNYANRPQDAKTIVELSAEELVIHTYNRVIGLPLDKLESVTEGERFFAVNDQFIFKGDMSGEEQSVLRGRLKKYCREGFRYIDAADPVRNQQIRSAVSLVVQLLFIILIILNYHAHPLRTGESFKSGTAPEERQGKSEEKTDGVPAVPYVDTPDKDALHLGSRELRIEDCYCGNAVNLSSRFYIENGILYGISANEHGELGRGDTDGHINARGYYPPYEIADGVKHVALGKYFMLFINEDNELWGTGDIPGTEGKMKVTKLMDHVRFAACTEEAMAVLKEDGTVWCGGTVKDLSGAGIVSYNGLEQTLSHMKYVTAGQNTLAAISDDNVLWTWGDNSYGQCGLPAAKEKVLAEPVQVREKVKSVWADALLYDSPEQYPLYDRKEPLSYVRHQTYIQQTDGEVYACGENLASGGEDVFVRVMLQQTDVR</sequence>
<dbReference type="GO" id="GO:0005085">
    <property type="term" value="F:guanyl-nucleotide exchange factor activity"/>
    <property type="evidence" value="ECO:0007669"/>
    <property type="project" value="TreeGrafter"/>
</dbReference>
<reference evidence="3" key="2">
    <citation type="submission" date="2013-06" db="EMBL/GenBank/DDBJ databases">
        <title>Draft genome sequence of Clostridium hylemonae (DSM 15053).</title>
        <authorList>
            <person name="Sudarsanam P."/>
            <person name="Ley R."/>
            <person name="Guruge J."/>
            <person name="Turnbaugh P.J."/>
            <person name="Mahowald M."/>
            <person name="Liep D."/>
            <person name="Gordon J."/>
        </authorList>
    </citation>
    <scope>NUCLEOTIDE SEQUENCE</scope>
    <source>
        <strain evidence="3">DSM 15053</strain>
    </source>
</reference>
<dbReference type="GO" id="GO:0005737">
    <property type="term" value="C:cytoplasm"/>
    <property type="evidence" value="ECO:0007669"/>
    <property type="project" value="TreeGrafter"/>
</dbReference>